<proteinExistence type="predicted"/>
<name>A0A2M4D7D5_ANODA</name>
<evidence type="ECO:0000256" key="2">
    <source>
        <dbReference type="SAM" id="SignalP"/>
    </source>
</evidence>
<evidence type="ECO:0000256" key="1">
    <source>
        <dbReference type="SAM" id="MobiDB-lite"/>
    </source>
</evidence>
<accession>A0A2M4D7D5</accession>
<organism evidence="3">
    <name type="scientific">Anopheles darlingi</name>
    <name type="common">Mosquito</name>
    <dbReference type="NCBI Taxonomy" id="43151"/>
    <lineage>
        <taxon>Eukaryota</taxon>
        <taxon>Metazoa</taxon>
        <taxon>Ecdysozoa</taxon>
        <taxon>Arthropoda</taxon>
        <taxon>Hexapoda</taxon>
        <taxon>Insecta</taxon>
        <taxon>Pterygota</taxon>
        <taxon>Neoptera</taxon>
        <taxon>Endopterygota</taxon>
        <taxon>Diptera</taxon>
        <taxon>Nematocera</taxon>
        <taxon>Culicoidea</taxon>
        <taxon>Culicidae</taxon>
        <taxon>Anophelinae</taxon>
        <taxon>Anopheles</taxon>
    </lineage>
</organism>
<feature type="compositionally biased region" description="Low complexity" evidence="1">
    <location>
        <begin position="88"/>
        <end position="97"/>
    </location>
</feature>
<feature type="chain" id="PRO_5014824543" evidence="2">
    <location>
        <begin position="21"/>
        <end position="121"/>
    </location>
</feature>
<evidence type="ECO:0000313" key="3">
    <source>
        <dbReference type="EMBL" id="MBW73485.1"/>
    </source>
</evidence>
<feature type="region of interest" description="Disordered" evidence="1">
    <location>
        <begin position="88"/>
        <end position="109"/>
    </location>
</feature>
<protein>
    <submittedName>
        <fullName evidence="3">Putative secreted protein</fullName>
    </submittedName>
</protein>
<keyword evidence="2" id="KW-0732">Signal</keyword>
<dbReference type="EMBL" id="GGFL01009307">
    <property type="protein sequence ID" value="MBW73485.1"/>
    <property type="molecule type" value="Transcribed_RNA"/>
</dbReference>
<feature type="compositionally biased region" description="Polar residues" evidence="1">
    <location>
        <begin position="98"/>
        <end position="109"/>
    </location>
</feature>
<reference evidence="3" key="1">
    <citation type="submission" date="2018-01" db="EMBL/GenBank/DDBJ databases">
        <title>An insight into the sialome of Amazonian anophelines.</title>
        <authorList>
            <person name="Ribeiro J.M."/>
            <person name="Scarpassa V."/>
            <person name="Calvo E."/>
        </authorList>
    </citation>
    <scope>NUCLEOTIDE SEQUENCE</scope>
</reference>
<sequence length="121" mass="13034">MSSMRLCSALMLTNIAGTFSGSMKRNEDRQTENFFSEASLMAASMLVIPSDISVVGLRSLRVPSTTHTSSWPSTAFFTSSAFVTSPLSSSTFSLKSSGTVDSLRTSSRTESPFFNADRTAH</sequence>
<dbReference type="AlphaFoldDB" id="A0A2M4D7D5"/>
<feature type="signal peptide" evidence="2">
    <location>
        <begin position="1"/>
        <end position="20"/>
    </location>
</feature>